<dbReference type="Pfam" id="PF07714">
    <property type="entry name" value="PK_Tyr_Ser-Thr"/>
    <property type="match status" value="1"/>
</dbReference>
<protein>
    <submittedName>
        <fullName evidence="3">8494_t:CDS:1</fullName>
    </submittedName>
</protein>
<keyword evidence="4" id="KW-1185">Reference proteome</keyword>
<dbReference type="PANTHER" id="PTHR11102">
    <property type="entry name" value="SEL-1-LIKE PROTEIN"/>
    <property type="match status" value="1"/>
</dbReference>
<feature type="domain" description="Protein kinase" evidence="2">
    <location>
        <begin position="25"/>
        <end position="304"/>
    </location>
</feature>
<dbReference type="InterPro" id="IPR050767">
    <property type="entry name" value="Sel1_AlgK"/>
</dbReference>
<reference evidence="3" key="1">
    <citation type="submission" date="2021-06" db="EMBL/GenBank/DDBJ databases">
        <authorList>
            <person name="Kallberg Y."/>
            <person name="Tangrot J."/>
            <person name="Rosling A."/>
        </authorList>
    </citation>
    <scope>NUCLEOTIDE SEQUENCE</scope>
    <source>
        <strain evidence="3">UK204</strain>
    </source>
</reference>
<sequence length="304" mass="35259">MALIEKWIDPKIKEGDITYLKYEEFSKIKHITEGAFGKIDRAHWNNGDIIVALKSLKSISTKSDIEEQTFLKELRILRKVSSHPNVNRFFGITKALDEIICAYLNDHKLGLKSFNDALEKYESQSHDIFDHLFNNKSITHYEVMVGVFYGRGFGTEKDEAKCKDWITKASENNDINGHHELAGCYYFFKEKYEEAVKYYQRAVDDGLIVSSHSLAYCYENSKGVNKDLSKAFELYKSSAEMGYIPSQKLVAEYYNKVNHVIQMNKREALKWYKSYKENNGKDDVSSHIEDIEQYLILLITTSTN</sequence>
<evidence type="ECO:0000256" key="1">
    <source>
        <dbReference type="ARBA" id="ARBA00038101"/>
    </source>
</evidence>
<dbReference type="AlphaFoldDB" id="A0A9N9GVV8"/>
<dbReference type="GO" id="GO:0004672">
    <property type="term" value="F:protein kinase activity"/>
    <property type="evidence" value="ECO:0007669"/>
    <property type="project" value="InterPro"/>
</dbReference>
<dbReference type="OrthoDB" id="272077at2759"/>
<dbReference type="SUPFAM" id="SSF56112">
    <property type="entry name" value="Protein kinase-like (PK-like)"/>
    <property type="match status" value="1"/>
</dbReference>
<dbReference type="Proteomes" id="UP000789570">
    <property type="component" value="Unassembled WGS sequence"/>
</dbReference>
<dbReference type="Pfam" id="PF08238">
    <property type="entry name" value="Sel1"/>
    <property type="match status" value="4"/>
</dbReference>
<comment type="similarity">
    <text evidence="1">Belongs to the sel-1 family.</text>
</comment>
<evidence type="ECO:0000313" key="3">
    <source>
        <dbReference type="EMBL" id="CAG8638156.1"/>
    </source>
</evidence>
<evidence type="ECO:0000313" key="4">
    <source>
        <dbReference type="Proteomes" id="UP000789570"/>
    </source>
</evidence>
<dbReference type="PROSITE" id="PS50011">
    <property type="entry name" value="PROTEIN_KINASE_DOM"/>
    <property type="match status" value="1"/>
</dbReference>
<dbReference type="PANTHER" id="PTHR11102:SF160">
    <property type="entry name" value="ERAD-ASSOCIATED E3 UBIQUITIN-PROTEIN LIGASE COMPONENT HRD3"/>
    <property type="match status" value="1"/>
</dbReference>
<comment type="caution">
    <text evidence="3">The sequence shown here is derived from an EMBL/GenBank/DDBJ whole genome shotgun (WGS) entry which is preliminary data.</text>
</comment>
<dbReference type="InterPro" id="IPR001245">
    <property type="entry name" value="Ser-Thr/Tyr_kinase_cat_dom"/>
</dbReference>
<name>A0A9N9GVV8_9GLOM</name>
<dbReference type="Gene3D" id="3.30.200.20">
    <property type="entry name" value="Phosphorylase Kinase, domain 1"/>
    <property type="match status" value="1"/>
</dbReference>
<dbReference type="GO" id="GO:0005524">
    <property type="term" value="F:ATP binding"/>
    <property type="evidence" value="ECO:0007669"/>
    <property type="project" value="InterPro"/>
</dbReference>
<dbReference type="InterPro" id="IPR000719">
    <property type="entry name" value="Prot_kinase_dom"/>
</dbReference>
<dbReference type="SUPFAM" id="SSF81901">
    <property type="entry name" value="HCP-like"/>
    <property type="match status" value="1"/>
</dbReference>
<accession>A0A9N9GVV8</accession>
<dbReference type="InterPro" id="IPR011009">
    <property type="entry name" value="Kinase-like_dom_sf"/>
</dbReference>
<proteinExistence type="inferred from homology"/>
<gene>
    <name evidence="3" type="ORF">FCALED_LOCUS10422</name>
</gene>
<dbReference type="SMART" id="SM00671">
    <property type="entry name" value="SEL1"/>
    <property type="match status" value="3"/>
</dbReference>
<dbReference type="InterPro" id="IPR006597">
    <property type="entry name" value="Sel1-like"/>
</dbReference>
<dbReference type="Gene3D" id="1.25.40.10">
    <property type="entry name" value="Tetratricopeptide repeat domain"/>
    <property type="match status" value="1"/>
</dbReference>
<dbReference type="EMBL" id="CAJVPQ010003825">
    <property type="protein sequence ID" value="CAG8638156.1"/>
    <property type="molecule type" value="Genomic_DNA"/>
</dbReference>
<dbReference type="InterPro" id="IPR011990">
    <property type="entry name" value="TPR-like_helical_dom_sf"/>
</dbReference>
<organism evidence="3 4">
    <name type="scientific">Funneliformis caledonium</name>
    <dbReference type="NCBI Taxonomy" id="1117310"/>
    <lineage>
        <taxon>Eukaryota</taxon>
        <taxon>Fungi</taxon>
        <taxon>Fungi incertae sedis</taxon>
        <taxon>Mucoromycota</taxon>
        <taxon>Glomeromycotina</taxon>
        <taxon>Glomeromycetes</taxon>
        <taxon>Glomerales</taxon>
        <taxon>Glomeraceae</taxon>
        <taxon>Funneliformis</taxon>
    </lineage>
</organism>
<evidence type="ECO:0000259" key="2">
    <source>
        <dbReference type="PROSITE" id="PS50011"/>
    </source>
</evidence>